<keyword evidence="5" id="KW-0862">Zinc</keyword>
<sequence>MTSDAEDGASPEPEIVDQEAEAGDEDMAESILKDSARKTESNASSDTPNGQTKSNAKDPSRPRRKKARRACFACQRAHLTCGDERPCQRCIKRGLQDACQDGIRKKAKYLHDAPAEALIPPQMGGTYNLHGTQTSSSQPNNSLMQSSAAMQPIYYQEAPQISVDMYGQPTSQSHMHQQMAPSSAGASYGPHTPISPQYPHPHSTPQQQPQIQTPQPHVQHTPPIQSYPFDPSDPAFFNFDISNLNFGNSYGALEFSMIGHMASGANELQSSQPDIMTPVGQQIPHPSYPTPTAEQQSLLFGQEAMMKMDWNSQRHPAPSSNGPLETPHNTPIMQSADRVEASNGPSAYAIGARPNSLASASPVSLSQDTPGESTGSPSLFTPSTGQSASSSYARQSILHHPVQHPHNQSAELHSHSHGTTLNPARKRAHDGDYIYDQVKHPYPYTAGFHRLLNYIKTHFNKNHTERIAQALAAIRPALITFAQQLTEKDLIFMEIGVQRKLFAYDDFIKAYGTPTVITRRDGAIVAVSQEFVILTGWSKDVLLGKKPNLNANHVGTSSTGASTTGSNSARGTRRPSAEPDSNGNGNMNQGSTSQHTNSAPGLPKNVFIAEIMAQESVVEFYEDFAKLAFGDAMGMALRRGKLLKYKTQADLDAAEAAADGKPSKHDGGSVKPEPSDASSIANSSIAGEGDFVRLGEKEGVVDCMYCWNVRRDNFEVPQLIVMNFLPVINP</sequence>
<keyword evidence="9" id="KW-0539">Nucleus</keyword>
<feature type="region of interest" description="Disordered" evidence="10">
    <location>
        <begin position="166"/>
        <end position="231"/>
    </location>
</feature>
<evidence type="ECO:0000313" key="13">
    <source>
        <dbReference type="Proteomes" id="UP000799302"/>
    </source>
</evidence>
<evidence type="ECO:0000256" key="8">
    <source>
        <dbReference type="ARBA" id="ARBA00023163"/>
    </source>
</evidence>
<dbReference type="Proteomes" id="UP000799302">
    <property type="component" value="Unassembled WGS sequence"/>
</dbReference>
<evidence type="ECO:0000256" key="5">
    <source>
        <dbReference type="ARBA" id="ARBA00022833"/>
    </source>
</evidence>
<feature type="region of interest" description="Disordered" evidence="10">
    <location>
        <begin position="1"/>
        <end position="64"/>
    </location>
</feature>
<evidence type="ECO:0000256" key="1">
    <source>
        <dbReference type="ARBA" id="ARBA00004123"/>
    </source>
</evidence>
<feature type="compositionally biased region" description="Low complexity" evidence="10">
    <location>
        <begin position="555"/>
        <end position="570"/>
    </location>
</feature>
<evidence type="ECO:0000256" key="7">
    <source>
        <dbReference type="ARBA" id="ARBA00023125"/>
    </source>
</evidence>
<dbReference type="SMART" id="SM00066">
    <property type="entry name" value="GAL4"/>
    <property type="match status" value="1"/>
</dbReference>
<evidence type="ECO:0000259" key="11">
    <source>
        <dbReference type="PROSITE" id="PS50048"/>
    </source>
</evidence>
<dbReference type="InterPro" id="IPR050335">
    <property type="entry name" value="ERT1_acuK_gluconeogen_tf"/>
</dbReference>
<comment type="subcellular location">
    <subcellularLocation>
        <location evidence="1">Nucleus</location>
    </subcellularLocation>
</comment>
<evidence type="ECO:0000256" key="4">
    <source>
        <dbReference type="ARBA" id="ARBA00022723"/>
    </source>
</evidence>
<evidence type="ECO:0000256" key="3">
    <source>
        <dbReference type="ARBA" id="ARBA00022432"/>
    </source>
</evidence>
<dbReference type="Gene3D" id="4.10.240.10">
    <property type="entry name" value="Zn(2)-C6 fungal-type DNA-binding domain"/>
    <property type="match status" value="1"/>
</dbReference>
<keyword evidence="3" id="KW-0312">Gluconeogenesis</keyword>
<feature type="compositionally biased region" description="Polar residues" evidence="10">
    <location>
        <begin position="358"/>
        <end position="394"/>
    </location>
</feature>
<dbReference type="EMBL" id="MU004234">
    <property type="protein sequence ID" value="KAF2670379.1"/>
    <property type="molecule type" value="Genomic_DNA"/>
</dbReference>
<evidence type="ECO:0000256" key="2">
    <source>
        <dbReference type="ARBA" id="ARBA00010855"/>
    </source>
</evidence>
<dbReference type="GO" id="GO:0008270">
    <property type="term" value="F:zinc ion binding"/>
    <property type="evidence" value="ECO:0007669"/>
    <property type="project" value="InterPro"/>
</dbReference>
<evidence type="ECO:0000313" key="12">
    <source>
        <dbReference type="EMBL" id="KAF2670379.1"/>
    </source>
</evidence>
<dbReference type="GO" id="GO:0000981">
    <property type="term" value="F:DNA-binding transcription factor activity, RNA polymerase II-specific"/>
    <property type="evidence" value="ECO:0007669"/>
    <property type="project" value="InterPro"/>
</dbReference>
<name>A0A6A6UDJ9_9PEZI</name>
<protein>
    <recommendedName>
        <fullName evidence="11">Zn(2)-C6 fungal-type domain-containing protein</fullName>
    </recommendedName>
</protein>
<keyword evidence="4" id="KW-0479">Metal-binding</keyword>
<dbReference type="AlphaFoldDB" id="A0A6A6UDJ9"/>
<dbReference type="PANTHER" id="PTHR47659:SF1">
    <property type="entry name" value="TRANSCRIPTION ACTIVATOR OF GLUCONEOGENESIS ERT1"/>
    <property type="match status" value="1"/>
</dbReference>
<feature type="region of interest" description="Disordered" evidence="10">
    <location>
        <begin position="552"/>
        <end position="601"/>
    </location>
</feature>
<evidence type="ECO:0000256" key="10">
    <source>
        <dbReference type="SAM" id="MobiDB-lite"/>
    </source>
</evidence>
<feature type="compositionally biased region" description="Polar residues" evidence="10">
    <location>
        <begin position="41"/>
        <end position="54"/>
    </location>
</feature>
<keyword evidence="7" id="KW-0238">DNA-binding</keyword>
<comment type="similarity">
    <text evidence="2">Belongs to the ERT1/acuK family.</text>
</comment>
<dbReference type="SUPFAM" id="SSF57701">
    <property type="entry name" value="Zn2/Cys6 DNA-binding domain"/>
    <property type="match status" value="1"/>
</dbReference>
<dbReference type="CDD" id="cd00067">
    <property type="entry name" value="GAL4"/>
    <property type="match status" value="1"/>
</dbReference>
<feature type="compositionally biased region" description="Polar residues" evidence="10">
    <location>
        <begin position="168"/>
        <end position="185"/>
    </location>
</feature>
<keyword evidence="8" id="KW-0804">Transcription</keyword>
<dbReference type="InterPro" id="IPR001138">
    <property type="entry name" value="Zn2Cys6_DnaBD"/>
</dbReference>
<keyword evidence="6" id="KW-0805">Transcription regulation</keyword>
<feature type="compositionally biased region" description="Polar residues" evidence="10">
    <location>
        <begin position="579"/>
        <end position="599"/>
    </location>
</feature>
<evidence type="ECO:0000256" key="6">
    <source>
        <dbReference type="ARBA" id="ARBA00023015"/>
    </source>
</evidence>
<reference evidence="12" key="1">
    <citation type="journal article" date="2020" name="Stud. Mycol.">
        <title>101 Dothideomycetes genomes: a test case for predicting lifestyles and emergence of pathogens.</title>
        <authorList>
            <person name="Haridas S."/>
            <person name="Albert R."/>
            <person name="Binder M."/>
            <person name="Bloem J."/>
            <person name="Labutti K."/>
            <person name="Salamov A."/>
            <person name="Andreopoulos B."/>
            <person name="Baker S."/>
            <person name="Barry K."/>
            <person name="Bills G."/>
            <person name="Bluhm B."/>
            <person name="Cannon C."/>
            <person name="Castanera R."/>
            <person name="Culley D."/>
            <person name="Daum C."/>
            <person name="Ezra D."/>
            <person name="Gonzalez J."/>
            <person name="Henrissat B."/>
            <person name="Kuo A."/>
            <person name="Liang C."/>
            <person name="Lipzen A."/>
            <person name="Lutzoni F."/>
            <person name="Magnuson J."/>
            <person name="Mondo S."/>
            <person name="Nolan M."/>
            <person name="Ohm R."/>
            <person name="Pangilinan J."/>
            <person name="Park H.-J."/>
            <person name="Ramirez L."/>
            <person name="Alfaro M."/>
            <person name="Sun H."/>
            <person name="Tritt A."/>
            <person name="Yoshinaga Y."/>
            <person name="Zwiers L.-H."/>
            <person name="Turgeon B."/>
            <person name="Goodwin S."/>
            <person name="Spatafora J."/>
            <person name="Crous P."/>
            <person name="Grigoriev I."/>
        </authorList>
    </citation>
    <scope>NUCLEOTIDE SEQUENCE</scope>
    <source>
        <strain evidence="12">CBS 115976</strain>
    </source>
</reference>
<dbReference type="GO" id="GO:0005634">
    <property type="term" value="C:nucleus"/>
    <property type="evidence" value="ECO:0007669"/>
    <property type="project" value="UniProtKB-SubCell"/>
</dbReference>
<organism evidence="12 13">
    <name type="scientific">Microthyrium microscopicum</name>
    <dbReference type="NCBI Taxonomy" id="703497"/>
    <lineage>
        <taxon>Eukaryota</taxon>
        <taxon>Fungi</taxon>
        <taxon>Dikarya</taxon>
        <taxon>Ascomycota</taxon>
        <taxon>Pezizomycotina</taxon>
        <taxon>Dothideomycetes</taxon>
        <taxon>Dothideomycetes incertae sedis</taxon>
        <taxon>Microthyriales</taxon>
        <taxon>Microthyriaceae</taxon>
        <taxon>Microthyrium</taxon>
    </lineage>
</organism>
<dbReference type="PROSITE" id="PS50048">
    <property type="entry name" value="ZN2_CY6_FUNGAL_2"/>
    <property type="match status" value="1"/>
</dbReference>
<dbReference type="GO" id="GO:0006094">
    <property type="term" value="P:gluconeogenesis"/>
    <property type="evidence" value="ECO:0007669"/>
    <property type="project" value="UniProtKB-KW"/>
</dbReference>
<feature type="domain" description="Zn(2)-C6 fungal-type" evidence="11">
    <location>
        <begin position="70"/>
        <end position="99"/>
    </location>
</feature>
<feature type="compositionally biased region" description="Low complexity" evidence="10">
    <location>
        <begin position="200"/>
        <end position="224"/>
    </location>
</feature>
<feature type="compositionally biased region" description="Acidic residues" evidence="10">
    <location>
        <begin position="1"/>
        <end position="28"/>
    </location>
</feature>
<dbReference type="InterPro" id="IPR036864">
    <property type="entry name" value="Zn2-C6_fun-type_DNA-bd_sf"/>
</dbReference>
<dbReference type="GO" id="GO:0009267">
    <property type="term" value="P:cellular response to starvation"/>
    <property type="evidence" value="ECO:0007669"/>
    <property type="project" value="TreeGrafter"/>
</dbReference>
<evidence type="ECO:0000256" key="9">
    <source>
        <dbReference type="ARBA" id="ARBA00023242"/>
    </source>
</evidence>
<feature type="compositionally biased region" description="Polar residues" evidence="10">
    <location>
        <begin position="405"/>
        <end position="422"/>
    </location>
</feature>
<feature type="region of interest" description="Disordered" evidence="10">
    <location>
        <begin position="656"/>
        <end position="682"/>
    </location>
</feature>
<keyword evidence="13" id="KW-1185">Reference proteome</keyword>
<accession>A0A6A6UDJ9</accession>
<dbReference type="OrthoDB" id="2538135at2759"/>
<feature type="compositionally biased region" description="Basic and acidic residues" evidence="10">
    <location>
        <begin position="31"/>
        <end position="40"/>
    </location>
</feature>
<dbReference type="Pfam" id="PF24990">
    <property type="entry name" value="PAS_13"/>
    <property type="match status" value="1"/>
</dbReference>
<feature type="region of interest" description="Disordered" evidence="10">
    <location>
        <begin position="358"/>
        <end position="425"/>
    </location>
</feature>
<dbReference type="InterPro" id="IPR056751">
    <property type="entry name" value="PAS_13"/>
</dbReference>
<dbReference type="GO" id="GO:0000977">
    <property type="term" value="F:RNA polymerase II transcription regulatory region sequence-specific DNA binding"/>
    <property type="evidence" value="ECO:0007669"/>
    <property type="project" value="TreeGrafter"/>
</dbReference>
<dbReference type="PANTHER" id="PTHR47659">
    <property type="entry name" value="ZN(II)2CYS6 TRANSCRIPTION FACTOR (EUROFUNG)-RELATED"/>
    <property type="match status" value="1"/>
</dbReference>
<gene>
    <name evidence="12" type="ORF">BT63DRAFT_454569</name>
</gene>
<feature type="region of interest" description="Disordered" evidence="10">
    <location>
        <begin position="312"/>
        <end position="331"/>
    </location>
</feature>
<proteinExistence type="inferred from homology"/>